<feature type="transmembrane region" description="Helical" evidence="1">
    <location>
        <begin position="61"/>
        <end position="81"/>
    </location>
</feature>
<dbReference type="EMBL" id="BNJQ01000006">
    <property type="protein sequence ID" value="GHP03792.1"/>
    <property type="molecule type" value="Genomic_DNA"/>
</dbReference>
<keyword evidence="1" id="KW-1133">Transmembrane helix</keyword>
<evidence type="ECO:0000313" key="2">
    <source>
        <dbReference type="EMBL" id="GHP03792.1"/>
    </source>
</evidence>
<evidence type="ECO:0000256" key="1">
    <source>
        <dbReference type="SAM" id="Phobius"/>
    </source>
</evidence>
<reference evidence="2" key="1">
    <citation type="submission" date="2020-10" db="EMBL/GenBank/DDBJ databases">
        <title>Unveiling of a novel bifunctional photoreceptor, Dualchrome1, isolated from a cosmopolitan green alga.</title>
        <authorList>
            <person name="Suzuki S."/>
            <person name="Kawachi M."/>
        </authorList>
    </citation>
    <scope>NUCLEOTIDE SEQUENCE</scope>
    <source>
        <strain evidence="2">NIES 2893</strain>
    </source>
</reference>
<sequence length="106" mass="10722">MPLPFRESATLALRVTAAVAVLCVLALVPRLATPVTASVFAGVATTLALGRSVGSSVRKSFHLIAGAVVGAAIEAATLAALPHVNDSAVFLLRFRKVLGVVCKGSA</sequence>
<name>A0A830HAW5_9CHLO</name>
<evidence type="ECO:0000313" key="3">
    <source>
        <dbReference type="Proteomes" id="UP000660262"/>
    </source>
</evidence>
<dbReference type="Proteomes" id="UP000660262">
    <property type="component" value="Unassembled WGS sequence"/>
</dbReference>
<keyword evidence="1" id="KW-0472">Membrane</keyword>
<keyword evidence="3" id="KW-1185">Reference proteome</keyword>
<gene>
    <name evidence="2" type="ORF">PPROV_000254700</name>
</gene>
<evidence type="ECO:0008006" key="4">
    <source>
        <dbReference type="Google" id="ProtNLM"/>
    </source>
</evidence>
<protein>
    <recommendedName>
        <fullName evidence="4">FUSC family protein</fullName>
    </recommendedName>
</protein>
<proteinExistence type="predicted"/>
<accession>A0A830HAW5</accession>
<comment type="caution">
    <text evidence="2">The sequence shown here is derived from an EMBL/GenBank/DDBJ whole genome shotgun (WGS) entry which is preliminary data.</text>
</comment>
<organism evidence="2 3">
    <name type="scientific">Pycnococcus provasolii</name>
    <dbReference type="NCBI Taxonomy" id="41880"/>
    <lineage>
        <taxon>Eukaryota</taxon>
        <taxon>Viridiplantae</taxon>
        <taxon>Chlorophyta</taxon>
        <taxon>Pseudoscourfieldiophyceae</taxon>
        <taxon>Pseudoscourfieldiales</taxon>
        <taxon>Pycnococcaceae</taxon>
        <taxon>Pycnococcus</taxon>
    </lineage>
</organism>
<dbReference type="AlphaFoldDB" id="A0A830HAW5"/>
<keyword evidence="1" id="KW-0812">Transmembrane</keyword>